<accession>A0A7S1SLM7</accession>
<gene>
    <name evidence="2" type="ORF">TCHU04912_LOCUS4438</name>
</gene>
<protein>
    <submittedName>
        <fullName evidence="2">Uncharacterized protein</fullName>
    </submittedName>
</protein>
<feature type="region of interest" description="Disordered" evidence="1">
    <location>
        <begin position="1"/>
        <end position="22"/>
    </location>
</feature>
<sequence length="138" mass="14165">MGTTSPSPSSPAPQTRLNDDSALGASSCVGAAWAEGALGGSDGDEASLGKAWLQEKYPKAAALEVDALNVLGVGIQQLSVSQLEALEEIHLSQLAQLAEARVGIASQQRRQARLEAAKLADEFREVLLRPAGGEGAGS</sequence>
<evidence type="ECO:0000256" key="1">
    <source>
        <dbReference type="SAM" id="MobiDB-lite"/>
    </source>
</evidence>
<organism evidence="2">
    <name type="scientific">Tetraselmis chuii</name>
    <dbReference type="NCBI Taxonomy" id="63592"/>
    <lineage>
        <taxon>Eukaryota</taxon>
        <taxon>Viridiplantae</taxon>
        <taxon>Chlorophyta</taxon>
        <taxon>core chlorophytes</taxon>
        <taxon>Chlorodendrophyceae</taxon>
        <taxon>Chlorodendrales</taxon>
        <taxon>Chlorodendraceae</taxon>
        <taxon>Tetraselmis</taxon>
    </lineage>
</organism>
<reference evidence="2" key="1">
    <citation type="submission" date="2021-01" db="EMBL/GenBank/DDBJ databases">
        <authorList>
            <person name="Corre E."/>
            <person name="Pelletier E."/>
            <person name="Niang G."/>
            <person name="Scheremetjew M."/>
            <person name="Finn R."/>
            <person name="Kale V."/>
            <person name="Holt S."/>
            <person name="Cochrane G."/>
            <person name="Meng A."/>
            <person name="Brown T."/>
            <person name="Cohen L."/>
        </authorList>
    </citation>
    <scope>NUCLEOTIDE SEQUENCE</scope>
    <source>
        <strain evidence="2">PLY429</strain>
    </source>
</reference>
<dbReference type="AlphaFoldDB" id="A0A7S1SLM7"/>
<proteinExistence type="predicted"/>
<name>A0A7S1SLM7_9CHLO</name>
<dbReference type="EMBL" id="HBGG01008801">
    <property type="protein sequence ID" value="CAD9202205.1"/>
    <property type="molecule type" value="Transcribed_RNA"/>
</dbReference>
<evidence type="ECO:0000313" key="2">
    <source>
        <dbReference type="EMBL" id="CAD9202205.1"/>
    </source>
</evidence>